<dbReference type="Gene3D" id="2.60.120.10">
    <property type="entry name" value="Jelly Rolls"/>
    <property type="match status" value="1"/>
</dbReference>
<reference evidence="1 2" key="1">
    <citation type="submission" date="2024-02" db="EMBL/GenBank/DDBJ databases">
        <authorList>
            <person name="Chen Y."/>
            <person name="Shah S."/>
            <person name="Dougan E. K."/>
            <person name="Thang M."/>
            <person name="Chan C."/>
        </authorList>
    </citation>
    <scope>NUCLEOTIDE SEQUENCE [LARGE SCALE GENOMIC DNA]</scope>
</reference>
<dbReference type="SUPFAM" id="SSF81324">
    <property type="entry name" value="Voltage-gated potassium channels"/>
    <property type="match status" value="1"/>
</dbReference>
<dbReference type="Pfam" id="PF00520">
    <property type="entry name" value="Ion_trans"/>
    <property type="match status" value="1"/>
</dbReference>
<comment type="caution">
    <text evidence="1">The sequence shown here is derived from an EMBL/GenBank/DDBJ whole genome shotgun (WGS) entry which is preliminary data.</text>
</comment>
<dbReference type="SUPFAM" id="SSF51206">
    <property type="entry name" value="cAMP-binding domain-like"/>
    <property type="match status" value="1"/>
</dbReference>
<dbReference type="EMBL" id="CAXAMN010002080">
    <property type="protein sequence ID" value="CAK8997637.1"/>
    <property type="molecule type" value="Genomic_DNA"/>
</dbReference>
<dbReference type="InterPro" id="IPR014710">
    <property type="entry name" value="RmlC-like_jellyroll"/>
</dbReference>
<dbReference type="PANTHER" id="PTHR10217:SF435">
    <property type="entry name" value="POTASSIUM VOLTAGE-GATED CHANNEL PROTEIN EAG"/>
    <property type="match status" value="1"/>
</dbReference>
<protein>
    <submittedName>
        <fullName evidence="1">Uncharacterized protein</fullName>
    </submittedName>
</protein>
<dbReference type="InterPro" id="IPR005821">
    <property type="entry name" value="Ion_trans_dom"/>
</dbReference>
<organism evidence="1 2">
    <name type="scientific">Durusdinium trenchii</name>
    <dbReference type="NCBI Taxonomy" id="1381693"/>
    <lineage>
        <taxon>Eukaryota</taxon>
        <taxon>Sar</taxon>
        <taxon>Alveolata</taxon>
        <taxon>Dinophyceae</taxon>
        <taxon>Suessiales</taxon>
        <taxon>Symbiodiniaceae</taxon>
        <taxon>Durusdinium</taxon>
    </lineage>
</organism>
<evidence type="ECO:0000313" key="2">
    <source>
        <dbReference type="Proteomes" id="UP001642484"/>
    </source>
</evidence>
<name>A0ABP0I6L5_9DINO</name>
<dbReference type="PANTHER" id="PTHR10217">
    <property type="entry name" value="VOLTAGE AND LIGAND GATED POTASSIUM CHANNEL"/>
    <property type="match status" value="1"/>
</dbReference>
<dbReference type="Proteomes" id="UP001642484">
    <property type="component" value="Unassembled WGS sequence"/>
</dbReference>
<dbReference type="Gene3D" id="1.10.287.630">
    <property type="entry name" value="Helix hairpin bin"/>
    <property type="match status" value="1"/>
</dbReference>
<accession>A0ABP0I6L5</accession>
<dbReference type="Gene3D" id="1.10.287.70">
    <property type="match status" value="1"/>
</dbReference>
<proteinExistence type="predicted"/>
<dbReference type="InterPro" id="IPR018490">
    <property type="entry name" value="cNMP-bd_dom_sf"/>
</dbReference>
<gene>
    <name evidence="1" type="ORF">CCMP2556_LOCUS4930</name>
</gene>
<evidence type="ECO:0000313" key="1">
    <source>
        <dbReference type="EMBL" id="CAK8997637.1"/>
    </source>
</evidence>
<dbReference type="InterPro" id="IPR050818">
    <property type="entry name" value="KCNH_animal-type"/>
</dbReference>
<keyword evidence="2" id="KW-1185">Reference proteome</keyword>
<sequence>MASLDSASVLAQLPSWMEDMSTIINLQMEVLARMSRCNSPEGEHRDEIFRFGPRGRADRPSFQQPPRPRDGERRRDGERSDGASASLASISEADEAAEAETDGSLKAPMAPAKSREREGSSLRRNEKERDGGRQRLPPHADSAPVEWNLLPVSEQSEGDGISYERRICESVVIEKEGFCPSGLINPHWIGKLVWDFGVMFCVLMDAMVLPFQLTFKSNLGADSFDTVWLWTTTWIFGIDIIFSFNCAIESEDGVHGAKSKLILDRVKIAKSYLRGWFAIDFGSTVPWAQLSEAWLSGGSSSQLTRLTKVVKFVRLLRLVRMLRLAKLGQIWERVEHRIGSLFLLQCISLLRVLSVVVAMCHWSACLFWLIGLPRNIFTDVFFSEDEQQAYEAAPHWTTIWRHHDAVETSWRWLDRSTSETYVFCFYWTLGVMRTMPAEVTPVNLPERVFVLIFMFFALSAFAISIALITQSFFKLSERKKAFNEEYAAVRLHLQRTKVSEDIQFRVKSYLKYLFDQRKTHAKEATLLNSLPDELKDQVFRCQALHHMMRLPNMQHFRRSHRLRLAAAAATCDFMPGQALVKRNDPIEASWILISGQLHKDGWNVDEYPTVVHAECLEPHGHEPLLSDCQVVATEVSEVLRVDKVEFLDIVKNLRSRLGNVVAAGRPMLKRSMSGVSEDRDEVAVATVAVMSTS</sequence>